<gene>
    <name evidence="4" type="ORF">E2636_17040</name>
</gene>
<keyword evidence="5" id="KW-1185">Reference proteome</keyword>
<dbReference type="KEGG" id="panc:E2636_17040"/>
<evidence type="ECO:0000256" key="2">
    <source>
        <dbReference type="ARBA" id="ARBA00022525"/>
    </source>
</evidence>
<proteinExistence type="predicted"/>
<sequence length="201" mass="22213">MEISNSKNTTVKFMILVIFFISLLNYSPTTSYACSCVEANSVKDELDRSSAVFSGEVIEIVDKNKSASLQSSNDPISVLFDVDESWKGVNQTQIVVYTERSEASCGYEFSLNNEYLVYAQEIDGTIKASYCSKTSLLSLAEEDLIELGIGEKPTEQVSIDLDVNEGDEDSTNNYLLYSTSLIVVLLLAVAVVNIKRLKKKP</sequence>
<dbReference type="InterPro" id="IPR008993">
    <property type="entry name" value="TIMP-like_OB-fold"/>
</dbReference>
<comment type="subcellular location">
    <subcellularLocation>
        <location evidence="1">Secreted</location>
    </subcellularLocation>
</comment>
<name>A0A4P7A2R2_9BACL</name>
<protein>
    <recommendedName>
        <fullName evidence="6">Tissue inhibitor of metalloproteinase</fullName>
    </recommendedName>
</protein>
<dbReference type="PROSITE" id="PS51257">
    <property type="entry name" value="PROKAR_LIPOPROTEIN"/>
    <property type="match status" value="1"/>
</dbReference>
<dbReference type="GO" id="GO:0005576">
    <property type="term" value="C:extracellular region"/>
    <property type="evidence" value="ECO:0007669"/>
    <property type="project" value="UniProtKB-SubCell"/>
</dbReference>
<keyword evidence="3" id="KW-0812">Transmembrane</keyword>
<evidence type="ECO:0000313" key="4">
    <source>
        <dbReference type="EMBL" id="QBP42739.1"/>
    </source>
</evidence>
<feature type="transmembrane region" description="Helical" evidence="3">
    <location>
        <begin position="174"/>
        <end position="194"/>
    </location>
</feature>
<dbReference type="EMBL" id="CP038015">
    <property type="protein sequence ID" value="QBP42739.1"/>
    <property type="molecule type" value="Genomic_DNA"/>
</dbReference>
<keyword evidence="3" id="KW-1133">Transmembrane helix</keyword>
<accession>A0A4P7A2R2</accession>
<dbReference type="GO" id="GO:0008191">
    <property type="term" value="F:metalloendopeptidase inhibitor activity"/>
    <property type="evidence" value="ECO:0007669"/>
    <property type="project" value="InterPro"/>
</dbReference>
<dbReference type="OrthoDB" id="8221747at2"/>
<dbReference type="SUPFAM" id="SSF50242">
    <property type="entry name" value="TIMP-like"/>
    <property type="match status" value="1"/>
</dbReference>
<evidence type="ECO:0000256" key="1">
    <source>
        <dbReference type="ARBA" id="ARBA00004613"/>
    </source>
</evidence>
<dbReference type="Gene3D" id="2.40.50.120">
    <property type="match status" value="1"/>
</dbReference>
<evidence type="ECO:0000256" key="3">
    <source>
        <dbReference type="SAM" id="Phobius"/>
    </source>
</evidence>
<keyword evidence="2" id="KW-0964">Secreted</keyword>
<dbReference type="AlphaFoldDB" id="A0A4P7A2R2"/>
<keyword evidence="3" id="KW-0472">Membrane</keyword>
<organism evidence="4 5">
    <name type="scientific">Paenisporosarcina antarctica</name>
    <dbReference type="NCBI Taxonomy" id="417367"/>
    <lineage>
        <taxon>Bacteria</taxon>
        <taxon>Bacillati</taxon>
        <taxon>Bacillota</taxon>
        <taxon>Bacilli</taxon>
        <taxon>Bacillales</taxon>
        <taxon>Caryophanaceae</taxon>
        <taxon>Paenisporosarcina</taxon>
    </lineage>
</organism>
<dbReference type="Pfam" id="PF00965">
    <property type="entry name" value="TIMP"/>
    <property type="match status" value="1"/>
</dbReference>
<reference evidence="4 5" key="1">
    <citation type="submission" date="2019-03" db="EMBL/GenBank/DDBJ databases">
        <title>Complete genome sequence of Paenisporosarcina antarctica CGMCC 1.6503T.</title>
        <authorList>
            <person name="Rong J.-C."/>
            <person name="Chi N.-Y."/>
            <person name="Zhang Q.-F."/>
        </authorList>
    </citation>
    <scope>NUCLEOTIDE SEQUENCE [LARGE SCALE GENOMIC DNA]</scope>
    <source>
        <strain evidence="4 5">CGMCC 1.6503</strain>
    </source>
</reference>
<dbReference type="Proteomes" id="UP000294292">
    <property type="component" value="Chromosome"/>
</dbReference>
<evidence type="ECO:0000313" key="5">
    <source>
        <dbReference type="Proteomes" id="UP000294292"/>
    </source>
</evidence>
<dbReference type="InterPro" id="IPR001820">
    <property type="entry name" value="TIMP"/>
</dbReference>
<evidence type="ECO:0008006" key="6">
    <source>
        <dbReference type="Google" id="ProtNLM"/>
    </source>
</evidence>